<dbReference type="Gene3D" id="1.20.1250.20">
    <property type="entry name" value="MFS general substrate transporter like domains"/>
    <property type="match status" value="1"/>
</dbReference>
<dbReference type="InterPro" id="IPR036259">
    <property type="entry name" value="MFS_trans_sf"/>
</dbReference>
<organism evidence="2 3">
    <name type="scientific">Amycolatopsis acidiphila</name>
    <dbReference type="NCBI Taxonomy" id="715473"/>
    <lineage>
        <taxon>Bacteria</taxon>
        <taxon>Bacillati</taxon>
        <taxon>Actinomycetota</taxon>
        <taxon>Actinomycetes</taxon>
        <taxon>Pseudonocardiales</taxon>
        <taxon>Pseudonocardiaceae</taxon>
        <taxon>Amycolatopsis</taxon>
    </lineage>
</organism>
<name>A0A558A950_9PSEU</name>
<feature type="transmembrane region" description="Helical" evidence="1">
    <location>
        <begin position="117"/>
        <end position="139"/>
    </location>
</feature>
<evidence type="ECO:0000313" key="2">
    <source>
        <dbReference type="EMBL" id="TVT20787.1"/>
    </source>
</evidence>
<keyword evidence="1" id="KW-1133">Transmembrane helix</keyword>
<feature type="transmembrane region" description="Helical" evidence="1">
    <location>
        <begin position="30"/>
        <end position="50"/>
    </location>
</feature>
<dbReference type="EMBL" id="VJZA01000032">
    <property type="protein sequence ID" value="TVT20787.1"/>
    <property type="molecule type" value="Genomic_DNA"/>
</dbReference>
<protein>
    <submittedName>
        <fullName evidence="2">OFA family MFS transporter</fullName>
    </submittedName>
</protein>
<dbReference type="SUPFAM" id="SSF103473">
    <property type="entry name" value="MFS general substrate transporter"/>
    <property type="match status" value="1"/>
</dbReference>
<feature type="transmembrane region" description="Helical" evidence="1">
    <location>
        <begin position="160"/>
        <end position="191"/>
    </location>
</feature>
<evidence type="ECO:0000256" key="1">
    <source>
        <dbReference type="SAM" id="Phobius"/>
    </source>
</evidence>
<sequence>MQKAGVIRDFYGRRYRIGESDRALLGRPRAWMLGATWAAMLAAGAGQYGYGALLPAIVADRGWTWQQGCWVLALWTVCQSASVYPAARARFTPAATLLVGAVLCASGFVALAGSGDFVVVLVSHAVLGGLGAGLVYGTCVRVVTRWYPERSSRVALVTGAFAYGALPFLLLGFGAAAIVVVVLAGASALVLRNPPEDWWPQHVDPQRWALDKTVNPSLRRNRPPIRQYSIAEVVRCPASRQLYFAVSCAAAISLFDIAYLAAFKGILAAALFAGASGVARAGAG</sequence>
<reference evidence="2 3" key="1">
    <citation type="submission" date="2019-07" db="EMBL/GenBank/DDBJ databases">
        <title>New species of Amycolatopsis and Streptomyces.</title>
        <authorList>
            <person name="Duangmal K."/>
            <person name="Teo W.F.A."/>
            <person name="Lipun K."/>
        </authorList>
    </citation>
    <scope>NUCLEOTIDE SEQUENCE [LARGE SCALE GENOMIC DNA]</scope>
    <source>
        <strain evidence="2 3">JCM 30562</strain>
    </source>
</reference>
<keyword evidence="1" id="KW-0812">Transmembrane</keyword>
<gene>
    <name evidence="2" type="ORF">FNH06_19025</name>
</gene>
<keyword evidence="1" id="KW-0472">Membrane</keyword>
<keyword evidence="3" id="KW-1185">Reference proteome</keyword>
<dbReference type="Proteomes" id="UP000318578">
    <property type="component" value="Unassembled WGS sequence"/>
</dbReference>
<accession>A0A558A950</accession>
<feature type="non-terminal residue" evidence="2">
    <location>
        <position position="284"/>
    </location>
</feature>
<dbReference type="OrthoDB" id="3283589at2"/>
<evidence type="ECO:0000313" key="3">
    <source>
        <dbReference type="Proteomes" id="UP000318578"/>
    </source>
</evidence>
<feature type="transmembrane region" description="Helical" evidence="1">
    <location>
        <begin position="94"/>
        <end position="111"/>
    </location>
</feature>
<comment type="caution">
    <text evidence="2">The sequence shown here is derived from an EMBL/GenBank/DDBJ whole genome shotgun (WGS) entry which is preliminary data.</text>
</comment>
<feature type="transmembrane region" description="Helical" evidence="1">
    <location>
        <begin position="70"/>
        <end position="87"/>
    </location>
</feature>
<dbReference type="AlphaFoldDB" id="A0A558A950"/>
<proteinExistence type="predicted"/>